<feature type="region of interest" description="Disordered" evidence="1">
    <location>
        <begin position="237"/>
        <end position="278"/>
    </location>
</feature>
<organism evidence="2 3">
    <name type="scientific">Daphnia magna</name>
    <dbReference type="NCBI Taxonomy" id="35525"/>
    <lineage>
        <taxon>Eukaryota</taxon>
        <taxon>Metazoa</taxon>
        <taxon>Ecdysozoa</taxon>
        <taxon>Arthropoda</taxon>
        <taxon>Crustacea</taxon>
        <taxon>Branchiopoda</taxon>
        <taxon>Diplostraca</taxon>
        <taxon>Cladocera</taxon>
        <taxon>Anomopoda</taxon>
        <taxon>Daphniidae</taxon>
        <taxon>Daphnia</taxon>
    </lineage>
</organism>
<gene>
    <name evidence="2" type="ORF">OUZ56_019412</name>
</gene>
<keyword evidence="3" id="KW-1185">Reference proteome</keyword>
<evidence type="ECO:0000256" key="1">
    <source>
        <dbReference type="SAM" id="MobiDB-lite"/>
    </source>
</evidence>
<protein>
    <submittedName>
        <fullName evidence="2">Uncharacterized protein</fullName>
    </submittedName>
</protein>
<comment type="caution">
    <text evidence="2">The sequence shown here is derived from an EMBL/GenBank/DDBJ whole genome shotgun (WGS) entry which is preliminary data.</text>
</comment>
<proteinExistence type="predicted"/>
<name>A0ABQ9ZBK7_9CRUS</name>
<dbReference type="EMBL" id="JAOYFB010000003">
    <property type="protein sequence ID" value="KAK4010263.1"/>
    <property type="molecule type" value="Genomic_DNA"/>
</dbReference>
<reference evidence="2 3" key="1">
    <citation type="journal article" date="2023" name="Nucleic Acids Res.">
        <title>The hologenome of Daphnia magna reveals possible DNA methylation and microbiome-mediated evolution of the host genome.</title>
        <authorList>
            <person name="Chaturvedi A."/>
            <person name="Li X."/>
            <person name="Dhandapani V."/>
            <person name="Marshall H."/>
            <person name="Kissane S."/>
            <person name="Cuenca-Cambronero M."/>
            <person name="Asole G."/>
            <person name="Calvet F."/>
            <person name="Ruiz-Romero M."/>
            <person name="Marangio P."/>
            <person name="Guigo R."/>
            <person name="Rago D."/>
            <person name="Mirbahai L."/>
            <person name="Eastwood N."/>
            <person name="Colbourne J.K."/>
            <person name="Zhou J."/>
            <person name="Mallon E."/>
            <person name="Orsini L."/>
        </authorList>
    </citation>
    <scope>NUCLEOTIDE SEQUENCE [LARGE SCALE GENOMIC DNA]</scope>
    <source>
        <strain evidence="2">LRV0_1</strain>
    </source>
</reference>
<accession>A0ABQ9ZBK7</accession>
<evidence type="ECO:0000313" key="3">
    <source>
        <dbReference type="Proteomes" id="UP001234178"/>
    </source>
</evidence>
<dbReference type="Proteomes" id="UP001234178">
    <property type="component" value="Unassembled WGS sequence"/>
</dbReference>
<sequence length="326" mass="35712">MLDCPERRGGCSLLISEVYRIYNIWDEPSIQLSVTSCHPPTCHNPRLLREMKFALLFLSALVVLSHQQFQHPRGLVWLSPYIQSQQPILHQHQQALYQHGSNEDVDGRALRRRYRPQSIPVSYLQNEELATNSQDVGDEQLQVLVGDSKIGLVDNEGRFLYSSVLNNPFIKTATFTITSTVTTLGSIILCVPVNNLVAIPSPICAGRKKRELEDDNQFPIVPSQTLSLMPTAVPSADKSVALGTPDQQNSRGLFSSKEETTDSSESSMEDDANDNPRAKRFFGGGVAASTTLTSYSFVGATVTSTVLLDPTGANLAACLPAGYVVC</sequence>
<evidence type="ECO:0000313" key="2">
    <source>
        <dbReference type="EMBL" id="KAK4010263.1"/>
    </source>
</evidence>